<name>A0AAE0IBN8_9PEZI</name>
<dbReference type="AlphaFoldDB" id="A0AAE0IBN8"/>
<evidence type="ECO:0000256" key="5">
    <source>
        <dbReference type="SAM" id="Phobius"/>
    </source>
</evidence>
<feature type="transmembrane region" description="Helical" evidence="5">
    <location>
        <begin position="132"/>
        <end position="152"/>
    </location>
</feature>
<dbReference type="GO" id="GO:0016020">
    <property type="term" value="C:membrane"/>
    <property type="evidence" value="ECO:0007669"/>
    <property type="project" value="UniProtKB-SubCell"/>
</dbReference>
<evidence type="ECO:0008006" key="8">
    <source>
        <dbReference type="Google" id="ProtNLM"/>
    </source>
</evidence>
<proteinExistence type="predicted"/>
<evidence type="ECO:0000313" key="6">
    <source>
        <dbReference type="EMBL" id="KAK3322177.1"/>
    </source>
</evidence>
<evidence type="ECO:0000256" key="1">
    <source>
        <dbReference type="ARBA" id="ARBA00004370"/>
    </source>
</evidence>
<feature type="transmembrane region" description="Helical" evidence="5">
    <location>
        <begin position="12"/>
        <end position="31"/>
    </location>
</feature>
<evidence type="ECO:0000313" key="7">
    <source>
        <dbReference type="Proteomes" id="UP001283341"/>
    </source>
</evidence>
<dbReference type="EMBL" id="JAUEDM010000003">
    <property type="protein sequence ID" value="KAK3322177.1"/>
    <property type="molecule type" value="Genomic_DNA"/>
</dbReference>
<comment type="caution">
    <text evidence="6">The sequence shown here is derived from an EMBL/GenBank/DDBJ whole genome shotgun (WGS) entry which is preliminary data.</text>
</comment>
<protein>
    <recommendedName>
        <fullName evidence="8">MAPEG family protein</fullName>
    </recommendedName>
</protein>
<dbReference type="PANTHER" id="PTHR35371">
    <property type="entry name" value="INNER MEMBRANE PROTEIN"/>
    <property type="match status" value="1"/>
</dbReference>
<evidence type="ECO:0000256" key="4">
    <source>
        <dbReference type="ARBA" id="ARBA00023136"/>
    </source>
</evidence>
<dbReference type="PANTHER" id="PTHR35371:SF1">
    <property type="entry name" value="BLR7753 PROTEIN"/>
    <property type="match status" value="1"/>
</dbReference>
<dbReference type="SUPFAM" id="SSF161084">
    <property type="entry name" value="MAPEG domain-like"/>
    <property type="match status" value="1"/>
</dbReference>
<organism evidence="6 7">
    <name type="scientific">Apodospora peruviana</name>
    <dbReference type="NCBI Taxonomy" id="516989"/>
    <lineage>
        <taxon>Eukaryota</taxon>
        <taxon>Fungi</taxon>
        <taxon>Dikarya</taxon>
        <taxon>Ascomycota</taxon>
        <taxon>Pezizomycotina</taxon>
        <taxon>Sordariomycetes</taxon>
        <taxon>Sordariomycetidae</taxon>
        <taxon>Sordariales</taxon>
        <taxon>Lasiosphaeriaceae</taxon>
        <taxon>Apodospora</taxon>
    </lineage>
</organism>
<dbReference type="InterPro" id="IPR001129">
    <property type="entry name" value="Membr-assoc_MAPEG"/>
</dbReference>
<reference evidence="6" key="1">
    <citation type="journal article" date="2023" name="Mol. Phylogenet. Evol.">
        <title>Genome-scale phylogeny and comparative genomics of the fungal order Sordariales.</title>
        <authorList>
            <person name="Hensen N."/>
            <person name="Bonometti L."/>
            <person name="Westerberg I."/>
            <person name="Brannstrom I.O."/>
            <person name="Guillou S."/>
            <person name="Cros-Aarteil S."/>
            <person name="Calhoun S."/>
            <person name="Haridas S."/>
            <person name="Kuo A."/>
            <person name="Mondo S."/>
            <person name="Pangilinan J."/>
            <person name="Riley R."/>
            <person name="LaButti K."/>
            <person name="Andreopoulos B."/>
            <person name="Lipzen A."/>
            <person name="Chen C."/>
            <person name="Yan M."/>
            <person name="Daum C."/>
            <person name="Ng V."/>
            <person name="Clum A."/>
            <person name="Steindorff A."/>
            <person name="Ohm R.A."/>
            <person name="Martin F."/>
            <person name="Silar P."/>
            <person name="Natvig D.O."/>
            <person name="Lalanne C."/>
            <person name="Gautier V."/>
            <person name="Ament-Velasquez S.L."/>
            <person name="Kruys A."/>
            <person name="Hutchinson M.I."/>
            <person name="Powell A.J."/>
            <person name="Barry K."/>
            <person name="Miller A.N."/>
            <person name="Grigoriev I.V."/>
            <person name="Debuchy R."/>
            <person name="Gladieux P."/>
            <person name="Hiltunen Thoren M."/>
            <person name="Johannesson H."/>
        </authorList>
    </citation>
    <scope>NUCLEOTIDE SEQUENCE</scope>
    <source>
        <strain evidence="6">CBS 118394</strain>
    </source>
</reference>
<reference evidence="6" key="2">
    <citation type="submission" date="2023-06" db="EMBL/GenBank/DDBJ databases">
        <authorList>
            <consortium name="Lawrence Berkeley National Laboratory"/>
            <person name="Haridas S."/>
            <person name="Hensen N."/>
            <person name="Bonometti L."/>
            <person name="Westerberg I."/>
            <person name="Brannstrom I.O."/>
            <person name="Guillou S."/>
            <person name="Cros-Aarteil S."/>
            <person name="Calhoun S."/>
            <person name="Kuo A."/>
            <person name="Mondo S."/>
            <person name="Pangilinan J."/>
            <person name="Riley R."/>
            <person name="Labutti K."/>
            <person name="Andreopoulos B."/>
            <person name="Lipzen A."/>
            <person name="Chen C."/>
            <person name="Yanf M."/>
            <person name="Daum C."/>
            <person name="Ng V."/>
            <person name="Clum A."/>
            <person name="Steindorff A."/>
            <person name="Ohm R."/>
            <person name="Martin F."/>
            <person name="Silar P."/>
            <person name="Natvig D."/>
            <person name="Lalanne C."/>
            <person name="Gautier V."/>
            <person name="Ament-Velasquez S.L."/>
            <person name="Kruys A."/>
            <person name="Hutchinson M.I."/>
            <person name="Powell A.J."/>
            <person name="Barry K."/>
            <person name="Miller A.N."/>
            <person name="Grigoriev I.V."/>
            <person name="Debuchy R."/>
            <person name="Gladieux P."/>
            <person name="Thoren M.H."/>
            <person name="Johannesson H."/>
        </authorList>
    </citation>
    <scope>NUCLEOTIDE SEQUENCE</scope>
    <source>
        <strain evidence="6">CBS 118394</strain>
    </source>
</reference>
<dbReference type="InterPro" id="IPR023352">
    <property type="entry name" value="MAPEG-like_dom_sf"/>
</dbReference>
<dbReference type="Gene3D" id="1.20.120.550">
    <property type="entry name" value="Membrane associated eicosanoid/glutathione metabolism-like domain"/>
    <property type="match status" value="1"/>
</dbReference>
<dbReference type="Pfam" id="PF01124">
    <property type="entry name" value="MAPEG"/>
    <property type="match status" value="1"/>
</dbReference>
<dbReference type="Proteomes" id="UP001283341">
    <property type="component" value="Unassembled WGS sequence"/>
</dbReference>
<keyword evidence="3 5" id="KW-1133">Transmembrane helix</keyword>
<feature type="transmembrane region" description="Helical" evidence="5">
    <location>
        <begin position="103"/>
        <end position="120"/>
    </location>
</feature>
<evidence type="ECO:0000256" key="3">
    <source>
        <dbReference type="ARBA" id="ARBA00022989"/>
    </source>
</evidence>
<keyword evidence="2 5" id="KW-0812">Transmembrane</keyword>
<accession>A0AAE0IBN8</accession>
<comment type="subcellular location">
    <subcellularLocation>
        <location evidence="1">Membrane</location>
    </subcellularLocation>
</comment>
<keyword evidence="7" id="KW-1185">Reference proteome</keyword>
<sequence length="158" mass="16899">MASLIDINSTNWSLYSIPAAFALVMIPHFYANTAAGKNYDLANPGKTLEHLAKDTTFNKAALARITRAKAAVNNGFETLAFFAGGVVAANAAGVPTAKLNKLALGYLASRVLYNYVYVILQDNKKFAGLRSLIWIVGVSIIFALYISAGNLLNAKLAL</sequence>
<evidence type="ECO:0000256" key="2">
    <source>
        <dbReference type="ARBA" id="ARBA00022692"/>
    </source>
</evidence>
<keyword evidence="4 5" id="KW-0472">Membrane</keyword>
<gene>
    <name evidence="6" type="ORF">B0H66DRAFT_601645</name>
</gene>